<keyword evidence="3" id="KW-0560">Oxidoreductase</keyword>
<dbReference type="Proteomes" id="UP000024329">
    <property type="component" value="Unassembled WGS sequence"/>
</dbReference>
<keyword evidence="1" id="KW-0285">Flavoprotein</keyword>
<dbReference type="EMBL" id="JFYZ01000023">
    <property type="protein sequence ID" value="EZP79690.1"/>
    <property type="molecule type" value="Genomic_DNA"/>
</dbReference>
<dbReference type="Proteomes" id="UP000094626">
    <property type="component" value="Plasmid pSA1"/>
</dbReference>
<gene>
    <name evidence="6" type="ORF">BES08_20715</name>
    <name evidence="7" type="ORF">BV97_03847</name>
</gene>
<keyword evidence="6" id="KW-0614">Plasmid</keyword>
<evidence type="ECO:0000259" key="5">
    <source>
        <dbReference type="Pfam" id="PF00296"/>
    </source>
</evidence>
<evidence type="ECO:0000313" key="6">
    <source>
        <dbReference type="EMBL" id="AOR79282.1"/>
    </source>
</evidence>
<dbReference type="eggNOG" id="COG2141">
    <property type="taxonomic scope" value="Bacteria"/>
</dbReference>
<evidence type="ECO:0000256" key="1">
    <source>
        <dbReference type="ARBA" id="ARBA00022630"/>
    </source>
</evidence>
<reference evidence="7 8" key="1">
    <citation type="submission" date="2014-03" db="EMBL/GenBank/DDBJ databases">
        <title>Whole genome sequence of Novosphingobium resinovorum KF1.</title>
        <authorList>
            <person name="Gan H.M."/>
            <person name="Gan H.Y."/>
            <person name="Chew T.H."/>
            <person name="Savka M.A."/>
        </authorList>
    </citation>
    <scope>NUCLEOTIDE SEQUENCE [LARGE SCALE GENOMIC DNA]</scope>
    <source>
        <strain evidence="7 8">KF1</strain>
    </source>
</reference>
<reference evidence="9" key="3">
    <citation type="journal article" date="2017" name="J. Biotechnol.">
        <title>Complete genome sequence of Novosphingobium resinovorum SA1, a versatile xenobiotic-degrading bacterium capable of utilizing sulfanilic acid.</title>
        <authorList>
            <person name="Hegedus B."/>
            <person name="Kos P.B."/>
            <person name="Balint B."/>
            <person name="Maroti G."/>
            <person name="Gan H.M."/>
            <person name="Perei K."/>
            <person name="Rakhely G."/>
        </authorList>
    </citation>
    <scope>NUCLEOTIDE SEQUENCE [LARGE SCALE GENOMIC DNA]</scope>
    <source>
        <strain evidence="9">SA1</strain>
    </source>
</reference>
<organism evidence="7 8">
    <name type="scientific">Novosphingobium resinovorum</name>
    <dbReference type="NCBI Taxonomy" id="158500"/>
    <lineage>
        <taxon>Bacteria</taxon>
        <taxon>Pseudomonadati</taxon>
        <taxon>Pseudomonadota</taxon>
        <taxon>Alphaproteobacteria</taxon>
        <taxon>Sphingomonadales</taxon>
        <taxon>Sphingomonadaceae</taxon>
        <taxon>Novosphingobium</taxon>
    </lineage>
</organism>
<evidence type="ECO:0000256" key="4">
    <source>
        <dbReference type="ARBA" id="ARBA00023033"/>
    </source>
</evidence>
<keyword evidence="9" id="KW-1185">Reference proteome</keyword>
<dbReference type="PANTHER" id="PTHR42847:SF9">
    <property type="entry name" value="BLL6451 PROTEIN"/>
    <property type="match status" value="1"/>
</dbReference>
<dbReference type="PANTHER" id="PTHR42847">
    <property type="entry name" value="ALKANESULFONATE MONOOXYGENASE"/>
    <property type="match status" value="1"/>
</dbReference>
<dbReference type="KEGG" id="nre:BES08_20715"/>
<sequence>MSIEIIGTFNHRESSEASPRPMGIVEPDFIARLAAAFEAADFDRVLIAQAATWPDGVVFATHLAGITRRLRFMIAHRPGFVAPTLAARQFATLDRLSEGRVGVHVISAPSDTETQADGDFLTRDERHARSAEYIPLLRRTWSGERFDHDGTFYTLRGARSEVVPVQGGGIPVFFGGQSPRALEVAGQHADVYAFGIDRLDPSAALIASVREEARKAGRTVDFCMSTRIIVGRTEGEAWDKAQAVLEDVRRGVEDMAQKGGQPGVLGKNELAEARAREGDVLDERLWVGIARATGFQKAASTIVGTPDSVAASLLAYHRLGVNRFLISGFDPIADVLHLGEHLVPRLRAFAELAA</sequence>
<evidence type="ECO:0000256" key="2">
    <source>
        <dbReference type="ARBA" id="ARBA00022643"/>
    </source>
</evidence>
<accession>A0A031JRY1</accession>
<geneLocation type="plasmid" evidence="6 9">
    <name>pSA1</name>
</geneLocation>
<dbReference type="RefSeq" id="WP_036527916.1">
    <property type="nucleotide sequence ID" value="NZ_CP017076.1"/>
</dbReference>
<evidence type="ECO:0000313" key="7">
    <source>
        <dbReference type="EMBL" id="EZP79690.1"/>
    </source>
</evidence>
<dbReference type="Gene3D" id="3.20.20.30">
    <property type="entry name" value="Luciferase-like domain"/>
    <property type="match status" value="1"/>
</dbReference>
<dbReference type="CDD" id="cd01094">
    <property type="entry name" value="Alkanesulfonate_monoxygenase"/>
    <property type="match status" value="1"/>
</dbReference>
<dbReference type="AlphaFoldDB" id="A0A031JRY1"/>
<dbReference type="SUPFAM" id="SSF51679">
    <property type="entry name" value="Bacterial luciferase-like"/>
    <property type="match status" value="1"/>
</dbReference>
<proteinExistence type="predicted"/>
<dbReference type="GO" id="GO:0008726">
    <property type="term" value="F:alkanesulfonate monooxygenase activity"/>
    <property type="evidence" value="ECO:0007669"/>
    <property type="project" value="TreeGrafter"/>
</dbReference>
<dbReference type="InterPro" id="IPR036661">
    <property type="entry name" value="Luciferase-like_sf"/>
</dbReference>
<dbReference type="Pfam" id="PF00296">
    <property type="entry name" value="Bac_luciferase"/>
    <property type="match status" value="1"/>
</dbReference>
<keyword evidence="4 7" id="KW-0503">Monooxygenase</keyword>
<evidence type="ECO:0000313" key="8">
    <source>
        <dbReference type="Proteomes" id="UP000024329"/>
    </source>
</evidence>
<evidence type="ECO:0000256" key="3">
    <source>
        <dbReference type="ARBA" id="ARBA00023002"/>
    </source>
</evidence>
<feature type="domain" description="Luciferase-like" evidence="5">
    <location>
        <begin position="21"/>
        <end position="322"/>
    </location>
</feature>
<dbReference type="InterPro" id="IPR050172">
    <property type="entry name" value="SsuD_RutA_monooxygenase"/>
</dbReference>
<dbReference type="OrthoDB" id="9814695at2"/>
<dbReference type="GO" id="GO:0046306">
    <property type="term" value="P:alkanesulfonate catabolic process"/>
    <property type="evidence" value="ECO:0007669"/>
    <property type="project" value="TreeGrafter"/>
</dbReference>
<keyword evidence="2" id="KW-0288">FMN</keyword>
<name>A0A031JRY1_9SPHN</name>
<dbReference type="InterPro" id="IPR011251">
    <property type="entry name" value="Luciferase-like_dom"/>
</dbReference>
<dbReference type="PATRIC" id="fig|158500.4.peg.3920"/>
<reference evidence="6" key="2">
    <citation type="submission" date="2016-08" db="EMBL/GenBank/DDBJ databases">
        <authorList>
            <person name="Seilhamer J.J."/>
        </authorList>
    </citation>
    <scope>NUCLEOTIDE SEQUENCE [LARGE SCALE GENOMIC DNA]</scope>
    <source>
        <strain evidence="6">SA1</strain>
        <plasmid evidence="6">pSA1</plasmid>
    </source>
</reference>
<protein>
    <submittedName>
        <fullName evidence="7">Alkanesulfonate monooxygenase</fullName>
    </submittedName>
    <submittedName>
        <fullName evidence="6">Methylene-tetrahydromethanopterin reductase</fullName>
    </submittedName>
</protein>
<evidence type="ECO:0000313" key="9">
    <source>
        <dbReference type="Proteomes" id="UP000094626"/>
    </source>
</evidence>
<dbReference type="EMBL" id="CP017076">
    <property type="protein sequence ID" value="AOR79282.1"/>
    <property type="molecule type" value="Genomic_DNA"/>
</dbReference>